<dbReference type="AlphaFoldDB" id="A0A7I5E5F5"/>
<name>A0A7I5E5F5_HAECO</name>
<dbReference type="Proteomes" id="UP000025227">
    <property type="component" value="Unplaced"/>
</dbReference>
<evidence type="ECO:0000313" key="4">
    <source>
        <dbReference type="WBParaSite" id="HCON_00008730-00001"/>
    </source>
</evidence>
<accession>A0A7I5E5F5</accession>
<proteinExistence type="predicted"/>
<feature type="compositionally biased region" description="Basic and acidic residues" evidence="1">
    <location>
        <begin position="99"/>
        <end position="143"/>
    </location>
</feature>
<feature type="compositionally biased region" description="Basic and acidic residues" evidence="1">
    <location>
        <begin position="288"/>
        <end position="298"/>
    </location>
</feature>
<feature type="signal peptide" evidence="2">
    <location>
        <begin position="1"/>
        <end position="16"/>
    </location>
</feature>
<dbReference type="WBParaSite" id="HCON_00008730-00001">
    <property type="protein sequence ID" value="HCON_00008730-00001"/>
    <property type="gene ID" value="HCON_00008730"/>
</dbReference>
<protein>
    <submittedName>
        <fullName evidence="4">Uncharacterized protein</fullName>
    </submittedName>
</protein>
<organism evidence="3 4">
    <name type="scientific">Haemonchus contortus</name>
    <name type="common">Barber pole worm</name>
    <dbReference type="NCBI Taxonomy" id="6289"/>
    <lineage>
        <taxon>Eukaryota</taxon>
        <taxon>Metazoa</taxon>
        <taxon>Ecdysozoa</taxon>
        <taxon>Nematoda</taxon>
        <taxon>Chromadorea</taxon>
        <taxon>Rhabditida</taxon>
        <taxon>Rhabditina</taxon>
        <taxon>Rhabditomorpha</taxon>
        <taxon>Strongyloidea</taxon>
        <taxon>Trichostrongylidae</taxon>
        <taxon>Haemonchus</taxon>
    </lineage>
</organism>
<feature type="compositionally biased region" description="Basic and acidic residues" evidence="1">
    <location>
        <begin position="307"/>
        <end position="325"/>
    </location>
</feature>
<feature type="chain" id="PRO_5029800229" evidence="2">
    <location>
        <begin position="17"/>
        <end position="350"/>
    </location>
</feature>
<dbReference type="OrthoDB" id="5877856at2759"/>
<dbReference type="OMA" id="CIDEDPI"/>
<feature type="region of interest" description="Disordered" evidence="1">
    <location>
        <begin position="99"/>
        <end position="171"/>
    </location>
</feature>
<evidence type="ECO:0000256" key="2">
    <source>
        <dbReference type="SAM" id="SignalP"/>
    </source>
</evidence>
<keyword evidence="2" id="KW-0732">Signal</keyword>
<evidence type="ECO:0000256" key="1">
    <source>
        <dbReference type="SAM" id="MobiDB-lite"/>
    </source>
</evidence>
<feature type="compositionally biased region" description="Low complexity" evidence="1">
    <location>
        <begin position="274"/>
        <end position="286"/>
    </location>
</feature>
<evidence type="ECO:0000313" key="3">
    <source>
        <dbReference type="Proteomes" id="UP000025227"/>
    </source>
</evidence>
<feature type="compositionally biased region" description="Low complexity" evidence="1">
    <location>
        <begin position="231"/>
        <end position="241"/>
    </location>
</feature>
<feature type="compositionally biased region" description="Basic residues" evidence="1">
    <location>
        <begin position="339"/>
        <end position="350"/>
    </location>
</feature>
<keyword evidence="3" id="KW-1185">Reference proteome</keyword>
<sequence length="350" mass="38126">MIDIICFLLALVVVKSSITCSRRKGAYRAGSMSSSSSTPSRISDSSERLKTCIDEDPIEICPTQSDEDDFRMIAEKIWEEAGELDIKAAEQILKEAVEAGSPVKEKEGDEAKKAEVEEGKEGGGTEVDGKKASKEVEANDKEGGNPNKAKKKKKKEGPQDEDELLKKLQETQPDLIEYTSIMGPVNLAEQQGSTKAGSLGDLLNQLSKFKSARERKEREDLLRAFLEKQAAAKLKQQRQSQPQPPQSPETQEKLQAQTGGATTGTTGGKSTIGSFSKLSTQKSSGSSRKKELSPENKVKTQPVNVKKVKEPPKKKLSKERGEKKSGSVRATKAGGPQSKSKKPPSVRKRK</sequence>
<feature type="region of interest" description="Disordered" evidence="1">
    <location>
        <begin position="231"/>
        <end position="350"/>
    </location>
</feature>
<reference evidence="4" key="1">
    <citation type="submission" date="2020-12" db="UniProtKB">
        <authorList>
            <consortium name="WormBaseParasite"/>
        </authorList>
    </citation>
    <scope>IDENTIFICATION</scope>
    <source>
        <strain evidence="4">MHco3</strain>
    </source>
</reference>